<reference evidence="2 3" key="1">
    <citation type="submission" date="2018-03" db="EMBL/GenBank/DDBJ databases">
        <authorList>
            <person name="Keele B.F."/>
        </authorList>
    </citation>
    <scope>NUCLEOTIDE SEQUENCE [LARGE SCALE GENOMIC DNA]</scope>
    <source>
        <strain evidence="2 3">AU19729</strain>
    </source>
</reference>
<name>A0A2S9N408_9BURK</name>
<evidence type="ECO:0000313" key="2">
    <source>
        <dbReference type="EMBL" id="PRF67341.1"/>
    </source>
</evidence>
<dbReference type="Proteomes" id="UP000238982">
    <property type="component" value="Unassembled WGS sequence"/>
</dbReference>
<evidence type="ECO:0000256" key="1">
    <source>
        <dbReference type="SAM" id="MobiDB-lite"/>
    </source>
</evidence>
<proteinExistence type="predicted"/>
<accession>A0A2S9N408</accession>
<gene>
    <name evidence="2" type="ORF">C6Q15_00125</name>
</gene>
<comment type="caution">
    <text evidence="2">The sequence shown here is derived from an EMBL/GenBank/DDBJ whole genome shotgun (WGS) entry which is preliminary data.</text>
</comment>
<evidence type="ECO:0000313" key="3">
    <source>
        <dbReference type="Proteomes" id="UP000238982"/>
    </source>
</evidence>
<sequence length="96" mass="10336">MSAFRPDAPAAARAPLICNWRSYATVCEVAPPAALISAFEKLVHMNSMFNMLFFLLFHAIHSAEPAAGTRARASGRLTVDSRDQTERAATATDAAL</sequence>
<dbReference type="AlphaFoldDB" id="A0A2S9N408"/>
<feature type="region of interest" description="Disordered" evidence="1">
    <location>
        <begin position="67"/>
        <end position="96"/>
    </location>
</feature>
<organism evidence="2 3">
    <name type="scientific">Burkholderia multivorans</name>
    <dbReference type="NCBI Taxonomy" id="87883"/>
    <lineage>
        <taxon>Bacteria</taxon>
        <taxon>Pseudomonadati</taxon>
        <taxon>Pseudomonadota</taxon>
        <taxon>Betaproteobacteria</taxon>
        <taxon>Burkholderiales</taxon>
        <taxon>Burkholderiaceae</taxon>
        <taxon>Burkholderia</taxon>
        <taxon>Burkholderia cepacia complex</taxon>
    </lineage>
</organism>
<dbReference type="EMBL" id="PVGH01000002">
    <property type="protein sequence ID" value="PRF67341.1"/>
    <property type="molecule type" value="Genomic_DNA"/>
</dbReference>
<protein>
    <submittedName>
        <fullName evidence="2">Uncharacterized protein</fullName>
    </submittedName>
</protein>